<feature type="domain" description="HTH tetR-type" evidence="3">
    <location>
        <begin position="4"/>
        <end position="68"/>
    </location>
</feature>
<keyword evidence="5" id="KW-1185">Reference proteome</keyword>
<evidence type="ECO:0000256" key="2">
    <source>
        <dbReference type="PROSITE-ProRule" id="PRU00335"/>
    </source>
</evidence>
<evidence type="ECO:0000313" key="4">
    <source>
        <dbReference type="EMBL" id="RNL87007.1"/>
    </source>
</evidence>
<evidence type="ECO:0000313" key="5">
    <source>
        <dbReference type="Proteomes" id="UP000269198"/>
    </source>
</evidence>
<proteinExistence type="predicted"/>
<sequence>MSDAETEQRMLRAAIDMVNRSGLTVSLDHISFEDIIRDAGVARSAVYRRWPYKDLFFSDLLKELARGSSPAIANDNRAAIEAVRSAILERLDWLGDPDLRRALVAEVLRRGALEEFTVFRDSPEWRTYLALHATFRSLPDGELRREMGGALAESEQGLIARLAGAYEQAASLLGLRLRPELNSSFAALARLSSATIRGLVIMAPSNEAISDQRVWATPFGTPEPAEWSEPALGMAGLAVSFLEPDPEIEWDERRTETVRHTLTSGEWPAT</sequence>
<dbReference type="EMBL" id="RJMB01000002">
    <property type="protein sequence ID" value="RNL87007.1"/>
    <property type="molecule type" value="Genomic_DNA"/>
</dbReference>
<dbReference type="Proteomes" id="UP000269198">
    <property type="component" value="Unassembled WGS sequence"/>
</dbReference>
<dbReference type="PROSITE" id="PS50977">
    <property type="entry name" value="HTH_TETR_2"/>
    <property type="match status" value="1"/>
</dbReference>
<gene>
    <name evidence="4" type="ORF">EFW17_02460</name>
</gene>
<protein>
    <submittedName>
        <fullName evidence="4">TetR/AcrR family transcriptional regulator</fullName>
    </submittedName>
</protein>
<keyword evidence="1 2" id="KW-0238">DNA-binding</keyword>
<evidence type="ECO:0000259" key="3">
    <source>
        <dbReference type="PROSITE" id="PS50977"/>
    </source>
</evidence>
<feature type="DNA-binding region" description="H-T-H motif" evidence="2">
    <location>
        <begin position="31"/>
        <end position="50"/>
    </location>
</feature>
<dbReference type="GO" id="GO:0003677">
    <property type="term" value="F:DNA binding"/>
    <property type="evidence" value="ECO:0007669"/>
    <property type="project" value="UniProtKB-UniRule"/>
</dbReference>
<dbReference type="InterPro" id="IPR001647">
    <property type="entry name" value="HTH_TetR"/>
</dbReference>
<comment type="caution">
    <text evidence="4">The sequence shown here is derived from an EMBL/GenBank/DDBJ whole genome shotgun (WGS) entry which is preliminary data.</text>
</comment>
<dbReference type="Gene3D" id="1.10.357.10">
    <property type="entry name" value="Tetracycline Repressor, domain 2"/>
    <property type="match status" value="1"/>
</dbReference>
<dbReference type="OrthoDB" id="9796019at2"/>
<dbReference type="SUPFAM" id="SSF46689">
    <property type="entry name" value="Homeodomain-like"/>
    <property type="match status" value="1"/>
</dbReference>
<accession>A0A3N0EGV9</accession>
<organism evidence="4 5">
    <name type="scientific">Halostreptopolyspora alba</name>
    <dbReference type="NCBI Taxonomy" id="2487137"/>
    <lineage>
        <taxon>Bacteria</taxon>
        <taxon>Bacillati</taxon>
        <taxon>Actinomycetota</taxon>
        <taxon>Actinomycetes</taxon>
        <taxon>Streptosporangiales</taxon>
        <taxon>Nocardiopsidaceae</taxon>
        <taxon>Halostreptopolyspora</taxon>
    </lineage>
</organism>
<reference evidence="4 5" key="1">
    <citation type="submission" date="2018-11" db="EMBL/GenBank/DDBJ databases">
        <title>The genome draft of YIM 96095.</title>
        <authorList>
            <person name="Tang S.-K."/>
            <person name="Chunyu W.-X."/>
            <person name="Feng Y.-Z."/>
        </authorList>
    </citation>
    <scope>NUCLEOTIDE SEQUENCE [LARGE SCALE GENOMIC DNA]</scope>
    <source>
        <strain evidence="4 5">YIM 96095</strain>
    </source>
</reference>
<evidence type="ECO:0000256" key="1">
    <source>
        <dbReference type="ARBA" id="ARBA00023125"/>
    </source>
</evidence>
<dbReference type="InterPro" id="IPR009057">
    <property type="entry name" value="Homeodomain-like_sf"/>
</dbReference>
<dbReference type="AlphaFoldDB" id="A0A3N0EGV9"/>
<name>A0A3N0EGV9_9ACTN</name>